<keyword evidence="1" id="KW-0436">Ligase</keyword>
<dbReference type="AlphaFoldDB" id="A0A2X2JXH4"/>
<evidence type="ECO:0000313" key="2">
    <source>
        <dbReference type="Proteomes" id="UP000249913"/>
    </source>
</evidence>
<proteinExistence type="predicted"/>
<sequence>MLNYTGLENKNVLVVGLAKSGYEAAKLLSKLGAM</sequence>
<evidence type="ECO:0000313" key="1">
    <source>
        <dbReference type="EMBL" id="SPZ98562.1"/>
    </source>
</evidence>
<dbReference type="EMBL" id="UAUX01000008">
    <property type="protein sequence ID" value="SPZ98562.1"/>
    <property type="molecule type" value="Genomic_DNA"/>
</dbReference>
<dbReference type="SUPFAM" id="SSF51984">
    <property type="entry name" value="MurCD N-terminal domain"/>
    <property type="match status" value="1"/>
</dbReference>
<dbReference type="GO" id="GO:0008764">
    <property type="term" value="F:UDP-N-acetylmuramoylalanine-D-glutamate ligase activity"/>
    <property type="evidence" value="ECO:0007669"/>
    <property type="project" value="UniProtKB-EC"/>
</dbReference>
<dbReference type="Proteomes" id="UP000249913">
    <property type="component" value="Unassembled WGS sequence"/>
</dbReference>
<accession>A0A2X2JXH4</accession>
<reference evidence="1 2" key="1">
    <citation type="submission" date="2018-06" db="EMBL/GenBank/DDBJ databases">
        <authorList>
            <consortium name="Pathogen Informatics"/>
            <person name="Doyle S."/>
        </authorList>
    </citation>
    <scope>NUCLEOTIDE SEQUENCE [LARGE SCALE GENOMIC DNA]</scope>
    <source>
        <strain evidence="1 2">NCTC7878</strain>
    </source>
</reference>
<name>A0A2X2JXH4_STAAU</name>
<protein>
    <submittedName>
        <fullName evidence="1">UDP-N-acetylmuramoylalanine--D-glutamate ligase</fullName>
        <ecNumber evidence="1">6.3.2.9</ecNumber>
    </submittedName>
</protein>
<dbReference type="Gene3D" id="3.40.50.720">
    <property type="entry name" value="NAD(P)-binding Rossmann-like Domain"/>
    <property type="match status" value="1"/>
</dbReference>
<gene>
    <name evidence="1" type="primary">murD_4</name>
    <name evidence="1" type="ORF">NCTC7878_01959</name>
</gene>
<dbReference type="EC" id="6.3.2.9" evidence="1"/>
<organism evidence="1 2">
    <name type="scientific">Staphylococcus aureus</name>
    <dbReference type="NCBI Taxonomy" id="1280"/>
    <lineage>
        <taxon>Bacteria</taxon>
        <taxon>Bacillati</taxon>
        <taxon>Bacillota</taxon>
        <taxon>Bacilli</taxon>
        <taxon>Bacillales</taxon>
        <taxon>Staphylococcaceae</taxon>
        <taxon>Staphylococcus</taxon>
    </lineage>
</organism>